<accession>A0A7Y0S5I1</accession>
<name>A0A7Y0S5I1_VIBPH</name>
<feature type="compositionally biased region" description="Polar residues" evidence="1">
    <location>
        <begin position="1"/>
        <end position="16"/>
    </location>
</feature>
<reference evidence="2 3" key="1">
    <citation type="submission" date="2020-04" db="EMBL/GenBank/DDBJ databases">
        <title>Whole-genome sequencing of Vibrio spp. from China reveals different genetic environments of blaCTX-M-14 among diverse lineages.</title>
        <authorList>
            <person name="Zheng Z."/>
            <person name="Ye L."/>
            <person name="Chen S."/>
        </authorList>
    </citation>
    <scope>NUCLEOTIDE SEQUENCE [LARGE SCALE GENOMIC DNA]</scope>
    <source>
        <strain evidence="2 3">Vb0574</strain>
    </source>
</reference>
<feature type="non-terminal residue" evidence="2">
    <location>
        <position position="59"/>
    </location>
</feature>
<sequence length="59" mass="6547">MSKSQRLTTTFLNNLKPNPRTAKSADYEVNLSAMRDSGLPTGVRCLVGKSGGKRFLLRY</sequence>
<organism evidence="2 3">
    <name type="scientific">Vibrio parahaemolyticus</name>
    <dbReference type="NCBI Taxonomy" id="670"/>
    <lineage>
        <taxon>Bacteria</taxon>
        <taxon>Pseudomonadati</taxon>
        <taxon>Pseudomonadota</taxon>
        <taxon>Gammaproteobacteria</taxon>
        <taxon>Vibrionales</taxon>
        <taxon>Vibrionaceae</taxon>
        <taxon>Vibrio</taxon>
    </lineage>
</organism>
<evidence type="ECO:0000256" key="1">
    <source>
        <dbReference type="SAM" id="MobiDB-lite"/>
    </source>
</evidence>
<gene>
    <name evidence="2" type="ORF">HKB21_13365</name>
</gene>
<dbReference type="AlphaFoldDB" id="A0A7Y0S5I1"/>
<comment type="caution">
    <text evidence="2">The sequence shown here is derived from an EMBL/GenBank/DDBJ whole genome shotgun (WGS) entry which is preliminary data.</text>
</comment>
<dbReference type="EMBL" id="JABCLD010001281">
    <property type="protein sequence ID" value="NMU26607.1"/>
    <property type="molecule type" value="Genomic_DNA"/>
</dbReference>
<feature type="region of interest" description="Disordered" evidence="1">
    <location>
        <begin position="1"/>
        <end position="23"/>
    </location>
</feature>
<proteinExistence type="predicted"/>
<evidence type="ECO:0000313" key="3">
    <source>
        <dbReference type="Proteomes" id="UP000555836"/>
    </source>
</evidence>
<dbReference type="Proteomes" id="UP000555836">
    <property type="component" value="Unassembled WGS sequence"/>
</dbReference>
<evidence type="ECO:0000313" key="2">
    <source>
        <dbReference type="EMBL" id="NMU26607.1"/>
    </source>
</evidence>
<protein>
    <submittedName>
        <fullName evidence="2">DUF4102 domain-containing protein</fullName>
    </submittedName>
</protein>